<comment type="subcellular location">
    <subcellularLocation>
        <location evidence="1">Cell membrane</location>
        <topology evidence="1">Multi-pass membrane protein</topology>
    </subcellularLocation>
</comment>
<evidence type="ECO:0000256" key="1">
    <source>
        <dbReference type="ARBA" id="ARBA00004651"/>
    </source>
</evidence>
<evidence type="ECO:0000313" key="13">
    <source>
        <dbReference type="Proteomes" id="UP001208692"/>
    </source>
</evidence>
<dbReference type="AlphaFoldDB" id="A0AAV5AT53"/>
<evidence type="ECO:0000256" key="6">
    <source>
        <dbReference type="ARBA" id="ARBA00038076"/>
    </source>
</evidence>
<gene>
    <name evidence="10" type="ORF">RCZ15_14440</name>
    <name evidence="11" type="ORF">RCZ16_22820</name>
</gene>
<evidence type="ECO:0000256" key="7">
    <source>
        <dbReference type="SAM" id="Phobius"/>
    </source>
</evidence>
<feature type="transmembrane region" description="Helical" evidence="7">
    <location>
        <begin position="20"/>
        <end position="39"/>
    </location>
</feature>
<feature type="domain" description="MacB-like periplasmic core" evidence="9">
    <location>
        <begin position="18"/>
        <end position="230"/>
    </location>
</feature>
<keyword evidence="2" id="KW-1003">Cell membrane</keyword>
<dbReference type="EMBL" id="BQKA01000027">
    <property type="protein sequence ID" value="GJM50471.1"/>
    <property type="molecule type" value="Genomic_DNA"/>
</dbReference>
<name>A0AAV5AT53_9FLAO</name>
<evidence type="ECO:0000259" key="9">
    <source>
        <dbReference type="Pfam" id="PF12704"/>
    </source>
</evidence>
<organism evidence="10 12">
    <name type="scientific">Capnocytophaga catalasegens</name>
    <dbReference type="NCBI Taxonomy" id="1004260"/>
    <lineage>
        <taxon>Bacteria</taxon>
        <taxon>Pseudomonadati</taxon>
        <taxon>Bacteroidota</taxon>
        <taxon>Flavobacteriia</taxon>
        <taxon>Flavobacteriales</taxon>
        <taxon>Flavobacteriaceae</taxon>
        <taxon>Capnocytophaga</taxon>
    </lineage>
</organism>
<evidence type="ECO:0000313" key="12">
    <source>
        <dbReference type="Proteomes" id="UP001207736"/>
    </source>
</evidence>
<feature type="transmembrane region" description="Helical" evidence="7">
    <location>
        <begin position="279"/>
        <end position="304"/>
    </location>
</feature>
<feature type="domain" description="ABC3 transporter permease C-terminal" evidence="8">
    <location>
        <begin position="283"/>
        <end position="405"/>
    </location>
</feature>
<proteinExistence type="inferred from homology"/>
<evidence type="ECO:0000256" key="2">
    <source>
        <dbReference type="ARBA" id="ARBA00022475"/>
    </source>
</evidence>
<keyword evidence="5 7" id="KW-0472">Membrane</keyword>
<dbReference type="Pfam" id="PF02687">
    <property type="entry name" value="FtsX"/>
    <property type="match status" value="1"/>
</dbReference>
<dbReference type="InterPro" id="IPR050250">
    <property type="entry name" value="Macrolide_Exporter_MacB"/>
</dbReference>
<evidence type="ECO:0000313" key="11">
    <source>
        <dbReference type="EMBL" id="GJM53966.1"/>
    </source>
</evidence>
<evidence type="ECO:0000256" key="4">
    <source>
        <dbReference type="ARBA" id="ARBA00022989"/>
    </source>
</evidence>
<dbReference type="Proteomes" id="UP001208692">
    <property type="component" value="Unassembled WGS sequence"/>
</dbReference>
<dbReference type="PANTHER" id="PTHR30572">
    <property type="entry name" value="MEMBRANE COMPONENT OF TRANSPORTER-RELATED"/>
    <property type="match status" value="1"/>
</dbReference>
<feature type="transmembrane region" description="Helical" evidence="7">
    <location>
        <begin position="324"/>
        <end position="351"/>
    </location>
</feature>
<dbReference type="InterPro" id="IPR003838">
    <property type="entry name" value="ABC3_permease_C"/>
</dbReference>
<dbReference type="Pfam" id="PF12704">
    <property type="entry name" value="MacB_PCD"/>
    <property type="match status" value="1"/>
</dbReference>
<keyword evidence="10" id="KW-0067">ATP-binding</keyword>
<keyword evidence="4 7" id="KW-1133">Transmembrane helix</keyword>
<sequence>MEILKEIWHSIRQNKVRTFMSGFGILWGIMILVSLLGVGKGLELGVQDSLKGFSRKTIGVWGGITSKQYKNMNEGRPIVFDKYLLKDIERRFSEVKGVSPMSAVSKNVIFEKRNTSASVSGVTSQYFEMISPKMRDGSRKFNPSDDRNARNIAIIGKKVATNLFGSAQPIDKMINVGGVYYTIVGVMRNDDIITQQDENYVYIPHTSFIRNIQDTPDIQGFSLYLKDEAEVSPSIFAKKLKNYLANKLNFANDDDRAIYIQAIEENLNAISGVFNGLSIFIWIVGICFLISGMISISNIMFIIVKERTSEIGIRMAVGATPSNIIWQILIEALSITLLSGIIGTLLAFGILQLIDFVLSAGGESSFPLKRTVFDFGVAFGALVIMTISGVLAGLFPAIKASNIQPVDAIRHENRG</sequence>
<dbReference type="GO" id="GO:0022857">
    <property type="term" value="F:transmembrane transporter activity"/>
    <property type="evidence" value="ECO:0007669"/>
    <property type="project" value="TreeGrafter"/>
</dbReference>
<dbReference type="Proteomes" id="UP001207736">
    <property type="component" value="Unassembled WGS sequence"/>
</dbReference>
<dbReference type="GO" id="GO:0005886">
    <property type="term" value="C:plasma membrane"/>
    <property type="evidence" value="ECO:0007669"/>
    <property type="project" value="UniProtKB-SubCell"/>
</dbReference>
<evidence type="ECO:0000256" key="3">
    <source>
        <dbReference type="ARBA" id="ARBA00022692"/>
    </source>
</evidence>
<reference evidence="10 13" key="1">
    <citation type="submission" date="2021-11" db="EMBL/GenBank/DDBJ databases">
        <title>Draft genome sequence of Capnocytophaga sp. strain KC07075 isolated from cat oral cavity.</title>
        <authorList>
            <person name="Suzuki M."/>
            <person name="Imaoka K."/>
            <person name="Kimura M."/>
            <person name="Morikawa S."/>
            <person name="Maeda K."/>
        </authorList>
    </citation>
    <scope>NUCLEOTIDE SEQUENCE</scope>
    <source>
        <strain evidence="10">KC07075</strain>
        <strain evidence="11 13">KC07079</strain>
    </source>
</reference>
<protein>
    <submittedName>
        <fullName evidence="10">ABC transporter ATP-binding protein</fullName>
    </submittedName>
</protein>
<comment type="caution">
    <text evidence="10">The sequence shown here is derived from an EMBL/GenBank/DDBJ whole genome shotgun (WGS) entry which is preliminary data.</text>
</comment>
<dbReference type="InterPro" id="IPR025857">
    <property type="entry name" value="MacB_PCD"/>
</dbReference>
<keyword evidence="13" id="KW-1185">Reference proteome</keyword>
<dbReference type="RefSeq" id="WP_264847011.1">
    <property type="nucleotide sequence ID" value="NZ_BPMA01000037.1"/>
</dbReference>
<keyword evidence="3 7" id="KW-0812">Transmembrane</keyword>
<dbReference type="GO" id="GO:0005524">
    <property type="term" value="F:ATP binding"/>
    <property type="evidence" value="ECO:0007669"/>
    <property type="project" value="UniProtKB-KW"/>
</dbReference>
<accession>A0AAV5AT53</accession>
<dbReference type="PANTHER" id="PTHR30572:SF4">
    <property type="entry name" value="ABC TRANSPORTER PERMEASE YTRF"/>
    <property type="match status" value="1"/>
</dbReference>
<feature type="transmembrane region" description="Helical" evidence="7">
    <location>
        <begin position="371"/>
        <end position="395"/>
    </location>
</feature>
<evidence type="ECO:0000313" key="10">
    <source>
        <dbReference type="EMBL" id="GJM50471.1"/>
    </source>
</evidence>
<keyword evidence="10" id="KW-0547">Nucleotide-binding</keyword>
<dbReference type="EMBL" id="BQKB01000053">
    <property type="protein sequence ID" value="GJM53966.1"/>
    <property type="molecule type" value="Genomic_DNA"/>
</dbReference>
<evidence type="ECO:0000259" key="8">
    <source>
        <dbReference type="Pfam" id="PF02687"/>
    </source>
</evidence>
<evidence type="ECO:0000256" key="5">
    <source>
        <dbReference type="ARBA" id="ARBA00023136"/>
    </source>
</evidence>
<comment type="similarity">
    <text evidence="6">Belongs to the ABC-4 integral membrane protein family.</text>
</comment>